<dbReference type="PANTHER" id="PTHR42954">
    <property type="entry name" value="FE(2+) TRANSPORT PROTEIN A"/>
    <property type="match status" value="1"/>
</dbReference>
<sequence>MSKITLKDLAPGKKGKVSRVKGSGAIRRRLVEMGVSPGCEVTVERYAPLGDPVEIKLRGAHISLRKTEAEMVELEEE</sequence>
<keyword evidence="4" id="KW-1185">Reference proteome</keyword>
<evidence type="ECO:0000313" key="4">
    <source>
        <dbReference type="Proteomes" id="UP001524944"/>
    </source>
</evidence>
<dbReference type="Gene3D" id="2.30.30.90">
    <property type="match status" value="1"/>
</dbReference>
<keyword evidence="1" id="KW-0408">Iron</keyword>
<protein>
    <submittedName>
        <fullName evidence="3">Ferrous iron transport protein A</fullName>
    </submittedName>
</protein>
<dbReference type="Proteomes" id="UP001524944">
    <property type="component" value="Unassembled WGS sequence"/>
</dbReference>
<dbReference type="InterPro" id="IPR052713">
    <property type="entry name" value="FeoA"/>
</dbReference>
<dbReference type="EMBL" id="JANPWE010000019">
    <property type="protein sequence ID" value="MCR6547048.1"/>
    <property type="molecule type" value="Genomic_DNA"/>
</dbReference>
<accession>A0ABT1Y833</accession>
<dbReference type="SMART" id="SM00899">
    <property type="entry name" value="FeoA"/>
    <property type="match status" value="1"/>
</dbReference>
<feature type="domain" description="Ferrous iron transporter FeoA-like" evidence="2">
    <location>
        <begin position="4"/>
        <end position="76"/>
    </location>
</feature>
<dbReference type="SUPFAM" id="SSF50037">
    <property type="entry name" value="C-terminal domain of transcriptional repressors"/>
    <property type="match status" value="1"/>
</dbReference>
<dbReference type="InterPro" id="IPR038157">
    <property type="entry name" value="FeoA_core_dom"/>
</dbReference>
<evidence type="ECO:0000256" key="1">
    <source>
        <dbReference type="ARBA" id="ARBA00023004"/>
    </source>
</evidence>
<dbReference type="InterPro" id="IPR007167">
    <property type="entry name" value="Fe-transptr_FeoA-like"/>
</dbReference>
<reference evidence="3 4" key="1">
    <citation type="submission" date="2022-08" db="EMBL/GenBank/DDBJ databases">
        <title>Proteogenomics of the novel Dehalobacterium formicoaceticum strain EZ94 highlights a key role of methyltransferases during anaerobic dichloromethane degradation.</title>
        <authorList>
            <person name="Wasmund K."/>
        </authorList>
    </citation>
    <scope>NUCLEOTIDE SEQUENCE [LARGE SCALE GENOMIC DNA]</scope>
    <source>
        <strain evidence="3 4">EZ94</strain>
    </source>
</reference>
<evidence type="ECO:0000259" key="2">
    <source>
        <dbReference type="SMART" id="SM00899"/>
    </source>
</evidence>
<dbReference type="RefSeq" id="WP_089608949.1">
    <property type="nucleotide sequence ID" value="NZ_CP022121.1"/>
</dbReference>
<name>A0ABT1Y833_9FIRM</name>
<proteinExistence type="predicted"/>
<dbReference type="PANTHER" id="PTHR42954:SF2">
    <property type="entry name" value="FE(2+) TRANSPORT PROTEIN A"/>
    <property type="match status" value="1"/>
</dbReference>
<gene>
    <name evidence="3" type="ORF">NVS47_16290</name>
</gene>
<comment type="caution">
    <text evidence="3">The sequence shown here is derived from an EMBL/GenBank/DDBJ whole genome shotgun (WGS) entry which is preliminary data.</text>
</comment>
<organism evidence="3 4">
    <name type="scientific">Dehalobacterium formicoaceticum</name>
    <dbReference type="NCBI Taxonomy" id="51515"/>
    <lineage>
        <taxon>Bacteria</taxon>
        <taxon>Bacillati</taxon>
        <taxon>Bacillota</taxon>
        <taxon>Clostridia</taxon>
        <taxon>Eubacteriales</taxon>
        <taxon>Peptococcaceae</taxon>
        <taxon>Dehalobacterium</taxon>
    </lineage>
</organism>
<dbReference type="InterPro" id="IPR008988">
    <property type="entry name" value="Transcriptional_repressor_C"/>
</dbReference>
<dbReference type="Pfam" id="PF04023">
    <property type="entry name" value="FeoA"/>
    <property type="match status" value="1"/>
</dbReference>
<evidence type="ECO:0000313" key="3">
    <source>
        <dbReference type="EMBL" id="MCR6547048.1"/>
    </source>
</evidence>